<dbReference type="Proteomes" id="UP000677611">
    <property type="component" value="Unassembled WGS sequence"/>
</dbReference>
<dbReference type="Pfam" id="PF13162">
    <property type="entry name" value="DUF3997"/>
    <property type="match status" value="1"/>
</dbReference>
<accession>A0ABS3NUY7</accession>
<feature type="chain" id="PRO_5047053211" evidence="1">
    <location>
        <begin position="25"/>
        <end position="146"/>
    </location>
</feature>
<dbReference type="InterPro" id="IPR025059">
    <property type="entry name" value="DUF3997"/>
</dbReference>
<evidence type="ECO:0000256" key="1">
    <source>
        <dbReference type="SAM" id="SignalP"/>
    </source>
</evidence>
<dbReference type="PROSITE" id="PS51257">
    <property type="entry name" value="PROKAR_LIPOPROTEIN"/>
    <property type="match status" value="1"/>
</dbReference>
<evidence type="ECO:0000313" key="2">
    <source>
        <dbReference type="EMBL" id="MBO1624749.1"/>
    </source>
</evidence>
<keyword evidence="3" id="KW-1185">Reference proteome</keyword>
<dbReference type="EMBL" id="JAGDQJ010000007">
    <property type="protein sequence ID" value="MBO1624749.1"/>
    <property type="molecule type" value="Genomic_DNA"/>
</dbReference>
<keyword evidence="1" id="KW-0732">Signal</keyword>
<sequence length="146" mass="16993">MKRLMTVIAIILLTGCTTNSNSHSAYTINDEYELIKTSKNAFELFPTQDAVYATQYVPAKIVEIAWDDIYIIAKQIEEKSDPNNPESSITNKQSEYYWIIDMNNNRRFGPYNEKQFQEQKEAFRISEQLQAIETYLNEQNKQSSST</sequence>
<comment type="caution">
    <text evidence="2">The sequence shown here is derived from an EMBL/GenBank/DDBJ whole genome shotgun (WGS) entry which is preliminary data.</text>
</comment>
<proteinExistence type="predicted"/>
<evidence type="ECO:0000313" key="3">
    <source>
        <dbReference type="Proteomes" id="UP000677611"/>
    </source>
</evidence>
<name>A0ABS3NUY7_9BACI</name>
<feature type="signal peptide" evidence="1">
    <location>
        <begin position="1"/>
        <end position="24"/>
    </location>
</feature>
<reference evidence="2 3" key="1">
    <citation type="submission" date="2021-03" db="EMBL/GenBank/DDBJ databases">
        <title>Identification of novel Bacillus strains.</title>
        <authorList>
            <person name="Xiao Z."/>
            <person name="Li Y."/>
            <person name="Shen J."/>
        </authorList>
    </citation>
    <scope>NUCLEOTIDE SEQUENCE [LARGE SCALE GENOMIC DNA]</scope>
    <source>
        <strain evidence="2 3">SY8</strain>
    </source>
</reference>
<protein>
    <submittedName>
        <fullName evidence="2">DUF3997 domain-containing protein</fullName>
    </submittedName>
</protein>
<organism evidence="2 3">
    <name type="scientific">Bacillus arachidis</name>
    <dbReference type="NCBI Taxonomy" id="2819290"/>
    <lineage>
        <taxon>Bacteria</taxon>
        <taxon>Bacillati</taxon>
        <taxon>Bacillota</taxon>
        <taxon>Bacilli</taxon>
        <taxon>Bacillales</taxon>
        <taxon>Bacillaceae</taxon>
        <taxon>Bacillus</taxon>
    </lineage>
</organism>
<gene>
    <name evidence="2" type="ORF">J4P90_05725</name>
</gene>